<organism evidence="2 3">
    <name type="scientific">Priestia iocasae</name>
    <dbReference type="NCBI Taxonomy" id="2291674"/>
    <lineage>
        <taxon>Bacteria</taxon>
        <taxon>Bacillati</taxon>
        <taxon>Bacillota</taxon>
        <taxon>Bacilli</taxon>
        <taxon>Bacillales</taxon>
        <taxon>Bacillaceae</taxon>
        <taxon>Priestia</taxon>
    </lineage>
</organism>
<protein>
    <submittedName>
        <fullName evidence="2">Uncharacterized protein</fullName>
    </submittedName>
</protein>
<sequence>MGYVLPIQNYQSMQYANRTIGTKHQYHQVEKTLKMSIDSKLKQPTHHSPFHQSSEKPKKKVLPVRNVYGKSKSEEIVVDLTGKGRLINEIV</sequence>
<evidence type="ECO:0000313" key="2">
    <source>
        <dbReference type="EMBL" id="MBM7702527.1"/>
    </source>
</evidence>
<gene>
    <name evidence="2" type="ORF">JOC83_001361</name>
</gene>
<evidence type="ECO:0000313" key="3">
    <source>
        <dbReference type="Proteomes" id="UP000809829"/>
    </source>
</evidence>
<feature type="region of interest" description="Disordered" evidence="1">
    <location>
        <begin position="40"/>
        <end position="62"/>
    </location>
</feature>
<keyword evidence="3" id="KW-1185">Reference proteome</keyword>
<evidence type="ECO:0000256" key="1">
    <source>
        <dbReference type="SAM" id="MobiDB-lite"/>
    </source>
</evidence>
<dbReference type="EMBL" id="JAFBFC010000002">
    <property type="protein sequence ID" value="MBM7702527.1"/>
    <property type="molecule type" value="Genomic_DNA"/>
</dbReference>
<comment type="caution">
    <text evidence="2">The sequence shown here is derived from an EMBL/GenBank/DDBJ whole genome shotgun (WGS) entry which is preliminary data.</text>
</comment>
<dbReference type="Proteomes" id="UP000809829">
    <property type="component" value="Unassembled WGS sequence"/>
</dbReference>
<accession>A0ABS2QSW2</accession>
<dbReference type="RefSeq" id="WP_205185646.1">
    <property type="nucleotide sequence ID" value="NZ_JAFBFC010000002.1"/>
</dbReference>
<name>A0ABS2QSW2_9BACI</name>
<proteinExistence type="predicted"/>
<reference evidence="2 3" key="1">
    <citation type="submission" date="2021-01" db="EMBL/GenBank/DDBJ databases">
        <title>Genomic Encyclopedia of Type Strains, Phase IV (KMG-IV): sequencing the most valuable type-strain genomes for metagenomic binning, comparative biology and taxonomic classification.</title>
        <authorList>
            <person name="Goeker M."/>
        </authorList>
    </citation>
    <scope>NUCLEOTIDE SEQUENCE [LARGE SCALE GENOMIC DNA]</scope>
    <source>
        <strain evidence="2 3">DSM 104297</strain>
    </source>
</reference>